<evidence type="ECO:0000313" key="7">
    <source>
        <dbReference type="EMBL" id="KAJ6225033.1"/>
    </source>
</evidence>
<dbReference type="GO" id="GO:0003951">
    <property type="term" value="F:NAD+ kinase activity"/>
    <property type="evidence" value="ECO:0007669"/>
    <property type="project" value="UniProtKB-UniRule"/>
</dbReference>
<keyword evidence="6" id="KW-0547">Nucleotide-binding</keyword>
<keyword evidence="8" id="KW-1185">Reference proteome</keyword>
<keyword evidence="6" id="KW-0067">ATP-binding</keyword>
<keyword evidence="4 6" id="KW-0521">NADP</keyword>
<dbReference type="GO" id="GO:0005739">
    <property type="term" value="C:mitochondrion"/>
    <property type="evidence" value="ECO:0007669"/>
    <property type="project" value="UniProtKB-SubCell"/>
</dbReference>
<dbReference type="InterPro" id="IPR012355">
    <property type="entry name" value="NADK2_mit"/>
</dbReference>
<dbReference type="GO" id="GO:0005524">
    <property type="term" value="F:ATP binding"/>
    <property type="evidence" value="ECO:0007669"/>
    <property type="project" value="UniProtKB-UniRule"/>
</dbReference>
<evidence type="ECO:0000256" key="4">
    <source>
        <dbReference type="ARBA" id="ARBA00022857"/>
    </source>
</evidence>
<dbReference type="InterPro" id="IPR016064">
    <property type="entry name" value="NAD/diacylglycerol_kinase_sf"/>
</dbReference>
<comment type="caution">
    <text evidence="7">The sequence shown here is derived from an EMBL/GenBank/DDBJ whole genome shotgun (WGS) entry which is preliminary data.</text>
</comment>
<dbReference type="EMBL" id="JAPWDV010000001">
    <property type="protein sequence ID" value="KAJ6225033.1"/>
    <property type="molecule type" value="Genomic_DNA"/>
</dbReference>
<dbReference type="PANTHER" id="PTHR13158:SF5">
    <property type="entry name" value="NAD KINASE 2, MITOCHONDRIAL"/>
    <property type="match status" value="1"/>
</dbReference>
<dbReference type="GO" id="GO:0042803">
    <property type="term" value="F:protein homodimerization activity"/>
    <property type="evidence" value="ECO:0007669"/>
    <property type="project" value="UniProtKB-UniRule"/>
</dbReference>
<evidence type="ECO:0000256" key="3">
    <source>
        <dbReference type="ARBA" id="ARBA00022777"/>
    </source>
</evidence>
<keyword evidence="3 6" id="KW-0418">Kinase</keyword>
<dbReference type="GO" id="GO:0006741">
    <property type="term" value="P:NADP+ biosynthetic process"/>
    <property type="evidence" value="ECO:0007669"/>
    <property type="project" value="UniProtKB-UniRule"/>
</dbReference>
<dbReference type="GO" id="GO:0019674">
    <property type="term" value="P:NAD+ metabolic process"/>
    <property type="evidence" value="ECO:0007669"/>
    <property type="project" value="UniProtKB-UniRule"/>
</dbReference>
<dbReference type="InterPro" id="IPR002504">
    <property type="entry name" value="NADK"/>
</dbReference>
<comment type="subcellular location">
    <subcellularLocation>
        <location evidence="6">Mitochondrion</location>
    </subcellularLocation>
</comment>
<dbReference type="PIRSF" id="PIRSF017565">
    <property type="entry name" value="Kin_ATP-NAD_euk"/>
    <property type="match status" value="1"/>
</dbReference>
<evidence type="ECO:0000256" key="5">
    <source>
        <dbReference type="ARBA" id="ARBA00023027"/>
    </source>
</evidence>
<keyword evidence="6" id="KW-0496">Mitochondrion</keyword>
<comment type="function">
    <text evidence="6">Mitochondrial NAD(+) kinase that phosphorylates NAD(+) to yield NADP(+). Can use both ATP or inorganic polyphosphate as the phosphoryl donor.</text>
</comment>
<name>A0A9Q0MF83_BLOTA</name>
<evidence type="ECO:0000256" key="1">
    <source>
        <dbReference type="ARBA" id="ARBA00010995"/>
    </source>
</evidence>
<dbReference type="PANTHER" id="PTHR13158">
    <property type="match status" value="1"/>
</dbReference>
<comment type="subunit">
    <text evidence="6">Homodimer.</text>
</comment>
<gene>
    <name evidence="7" type="ORF">RDWZM_003578</name>
</gene>
<dbReference type="OMA" id="WHFNINK"/>
<dbReference type="Gene3D" id="2.60.200.30">
    <property type="entry name" value="Probable inorganic polyphosphate/atp-NAD kinase, domain 2"/>
    <property type="match status" value="1"/>
</dbReference>
<dbReference type="SUPFAM" id="SSF111331">
    <property type="entry name" value="NAD kinase/diacylglycerol kinase-like"/>
    <property type="match status" value="1"/>
</dbReference>
<dbReference type="Proteomes" id="UP001142055">
    <property type="component" value="Chromosome 1"/>
</dbReference>
<dbReference type="InterPro" id="IPR017437">
    <property type="entry name" value="ATP-NAD_kinase_PpnK-typ_C"/>
</dbReference>
<dbReference type="EC" id="2.7.1.23" evidence="6"/>
<dbReference type="InterPro" id="IPR017438">
    <property type="entry name" value="ATP-NAD_kinase_N"/>
</dbReference>
<dbReference type="Pfam" id="PF01513">
    <property type="entry name" value="NAD_kinase"/>
    <property type="match status" value="1"/>
</dbReference>
<evidence type="ECO:0000256" key="6">
    <source>
        <dbReference type="PIRNR" id="PIRNR017565"/>
    </source>
</evidence>
<reference evidence="7" key="1">
    <citation type="submission" date="2022-12" db="EMBL/GenBank/DDBJ databases">
        <title>Genome assemblies of Blomia tropicalis.</title>
        <authorList>
            <person name="Cui Y."/>
        </authorList>
    </citation>
    <scope>NUCLEOTIDE SEQUENCE</scope>
    <source>
        <tissue evidence="7">Adult mites</tissue>
    </source>
</reference>
<accession>A0A9Q0MF83</accession>
<proteinExistence type="inferred from homology"/>
<dbReference type="AlphaFoldDB" id="A0A9Q0MF83"/>
<sequence>MSSAQIPNIVNNPSSTTFAPKKALVLGKFSRYEFEKHRNPHSSEEELIHSLESRGSDYKSLLYHHNIHIKNRDHIAQCLKNRNIETKVVNRFGYTEELINWADMVITSGGDGTFLLAASKVKNSKKPLIGVNSDPTRSVGYLCLPKKFSDRFDDALDMMLNGQFEWQFRQRIRVILESQNASIDPIELHDQQLLYPEFRFLELEQIKKPNVSPNHSSGMAQKRILPFRALNEVFIGESLSSRVSYFEMSINEAERFKIKSSGVTICTGTGSTSWSFNINKLTPQCVENLFEIINDECFPSNAQLSAQDSKLIQKITERFNNSLIYSPSKLAMAYTIRDPVVFGTNFQSKPRDFANKIAVKSRMTDAHIVIDGGLSYPFNDGAKATFEMHEEDALRTIKLNS</sequence>
<comment type="similarity">
    <text evidence="1 6">Belongs to the NAD kinase family.</text>
</comment>
<evidence type="ECO:0000256" key="2">
    <source>
        <dbReference type="ARBA" id="ARBA00022679"/>
    </source>
</evidence>
<protein>
    <recommendedName>
        <fullName evidence="6">NAD kinase 2, mitochondrial</fullName>
        <ecNumber evidence="6">2.7.1.23</ecNumber>
    </recommendedName>
    <alternativeName>
        <fullName evidence="6">NAD kinase domain-containing protein 1, mitochondrial</fullName>
    </alternativeName>
</protein>
<keyword evidence="5 6" id="KW-0520">NAD</keyword>
<evidence type="ECO:0000313" key="8">
    <source>
        <dbReference type="Proteomes" id="UP001142055"/>
    </source>
</evidence>
<dbReference type="Gene3D" id="3.40.50.10330">
    <property type="entry name" value="Probable inorganic polyphosphate/atp-NAD kinase, domain 1"/>
    <property type="match status" value="1"/>
</dbReference>
<organism evidence="7 8">
    <name type="scientific">Blomia tropicalis</name>
    <name type="common">Mite</name>
    <dbReference type="NCBI Taxonomy" id="40697"/>
    <lineage>
        <taxon>Eukaryota</taxon>
        <taxon>Metazoa</taxon>
        <taxon>Ecdysozoa</taxon>
        <taxon>Arthropoda</taxon>
        <taxon>Chelicerata</taxon>
        <taxon>Arachnida</taxon>
        <taxon>Acari</taxon>
        <taxon>Acariformes</taxon>
        <taxon>Sarcoptiformes</taxon>
        <taxon>Astigmata</taxon>
        <taxon>Glycyphagoidea</taxon>
        <taxon>Echimyopodidae</taxon>
        <taxon>Blomia</taxon>
    </lineage>
</organism>
<keyword evidence="2 6" id="KW-0808">Transferase</keyword>
<comment type="catalytic activity">
    <reaction evidence="6">
        <text>NAD(+) + ATP = ADP + NADP(+) + H(+)</text>
        <dbReference type="Rhea" id="RHEA:18629"/>
        <dbReference type="ChEBI" id="CHEBI:15378"/>
        <dbReference type="ChEBI" id="CHEBI:30616"/>
        <dbReference type="ChEBI" id="CHEBI:57540"/>
        <dbReference type="ChEBI" id="CHEBI:58349"/>
        <dbReference type="ChEBI" id="CHEBI:456216"/>
        <dbReference type="EC" id="2.7.1.23"/>
    </reaction>
</comment>